<sequence>MAGIGFELRKILKRDSLLSLMQAYSYAALISSGPWIMSIVGILVIGLVSYTVNMPKLAIVQFQVSITYVISLSLIFTGIFQLALTRFAADRLFEKDNHSILPNFHSVSLSVTLVGGVLGLLAVAFLFPQQSALYRLLLLAAFIIMCNIWIATIFLSGMKQYKAIFWIYALGYTITVVAALLLRPLGLEGLMGGFVIGQAVLLMAMMALILRNFPSDRFISFEFYERKKLYPSLMAIGLFYNTAIWIDKAMFWYTPETSQAIIGPLRASVIYDLPVFLAYLSIIPGMAIFLLRMETDFVEDYDAFYEAVRTGASLETIEKHRNGMVETVRLGLLEIIKIQAITTLLLMVTGESILKWLGISTLYLPLLYIDVIAASLQVVLLGILNVFFYLDKRRIVLGLCGGLVVLNVALTALSLRLGPTFYGFGFALAVFVVVLAGFVLLTRKLELLEYETFMLQ</sequence>
<keyword evidence="2" id="KW-0418">Kinase</keyword>
<feature type="transmembrane region" description="Helical" evidence="1">
    <location>
        <begin position="395"/>
        <end position="415"/>
    </location>
</feature>
<feature type="transmembrane region" description="Helical" evidence="1">
    <location>
        <begin position="362"/>
        <end position="388"/>
    </location>
</feature>
<feature type="transmembrane region" description="Helical" evidence="1">
    <location>
        <begin position="230"/>
        <end position="253"/>
    </location>
</feature>
<dbReference type="RefSeq" id="WP_088755029.1">
    <property type="nucleotide sequence ID" value="NZ_NJGV01000008.1"/>
</dbReference>
<dbReference type="InterPro" id="IPR031617">
    <property type="entry name" value="PelG"/>
</dbReference>
<name>A0A225SU30_9BURK</name>
<proteinExistence type="predicted"/>
<feature type="transmembrane region" description="Helical" evidence="1">
    <location>
        <begin position="189"/>
        <end position="210"/>
    </location>
</feature>
<organism evidence="2 3">
    <name type="scientific">Herbaspirillum aquaticum</name>
    <dbReference type="NCBI Taxonomy" id="568783"/>
    <lineage>
        <taxon>Bacteria</taxon>
        <taxon>Pseudomonadati</taxon>
        <taxon>Pseudomonadota</taxon>
        <taxon>Betaproteobacteria</taxon>
        <taxon>Burkholderiales</taxon>
        <taxon>Oxalobacteraceae</taxon>
        <taxon>Herbaspirillum</taxon>
    </lineage>
</organism>
<feature type="transmembrane region" description="Helical" evidence="1">
    <location>
        <begin position="163"/>
        <end position="183"/>
    </location>
</feature>
<gene>
    <name evidence="2" type="ORF">CEJ45_10230</name>
</gene>
<reference evidence="2 3" key="1">
    <citation type="journal article" date="2010" name="Int. J. Syst. Evol. Microbiol.">
        <title>Reclassification of Herbaspirillum putei as a later heterotypic synonym of Herbaspirillum huttiense, with the description of H. huttiense subsp. huttiense subsp. nov. and H. huttiense subsp. putei subsp. nov., comb. nov., and description of Herbaspirillum aquaticum sp. nov.</title>
        <authorList>
            <person name="Dobritsa A.P."/>
            <person name="Reddy M.C."/>
            <person name="Samadpour M."/>
        </authorList>
    </citation>
    <scope>NUCLEOTIDE SEQUENCE [LARGE SCALE GENOMIC DNA]</scope>
    <source>
        <strain evidence="2 3">IEH 4430</strain>
    </source>
</reference>
<evidence type="ECO:0000256" key="1">
    <source>
        <dbReference type="SAM" id="Phobius"/>
    </source>
</evidence>
<dbReference type="Pfam" id="PF16933">
    <property type="entry name" value="PelG"/>
    <property type="match status" value="1"/>
</dbReference>
<feature type="transmembrane region" description="Helical" evidence="1">
    <location>
        <begin position="23"/>
        <end position="50"/>
    </location>
</feature>
<keyword evidence="2" id="KW-0808">Transferase</keyword>
<keyword evidence="1" id="KW-1133">Transmembrane helix</keyword>
<accession>A0A225SU30</accession>
<keyword evidence="3" id="KW-1185">Reference proteome</keyword>
<keyword evidence="1" id="KW-0472">Membrane</keyword>
<dbReference type="GO" id="GO:0016301">
    <property type="term" value="F:kinase activity"/>
    <property type="evidence" value="ECO:0007669"/>
    <property type="project" value="UniProtKB-KW"/>
</dbReference>
<comment type="caution">
    <text evidence="2">The sequence shown here is derived from an EMBL/GenBank/DDBJ whole genome shotgun (WGS) entry which is preliminary data.</text>
</comment>
<dbReference type="AlphaFoldDB" id="A0A225SU30"/>
<protein>
    <submittedName>
        <fullName evidence="2">Histidine kinase</fullName>
    </submittedName>
</protein>
<feature type="transmembrane region" description="Helical" evidence="1">
    <location>
        <begin position="62"/>
        <end position="84"/>
    </location>
</feature>
<feature type="transmembrane region" description="Helical" evidence="1">
    <location>
        <begin position="104"/>
        <end position="127"/>
    </location>
</feature>
<evidence type="ECO:0000313" key="3">
    <source>
        <dbReference type="Proteomes" id="UP000214747"/>
    </source>
</evidence>
<dbReference type="EMBL" id="NJGV01000008">
    <property type="protein sequence ID" value="OWY34667.1"/>
    <property type="molecule type" value="Genomic_DNA"/>
</dbReference>
<dbReference type="Proteomes" id="UP000214747">
    <property type="component" value="Unassembled WGS sequence"/>
</dbReference>
<feature type="transmembrane region" description="Helical" evidence="1">
    <location>
        <begin position="273"/>
        <end position="291"/>
    </location>
</feature>
<evidence type="ECO:0000313" key="2">
    <source>
        <dbReference type="EMBL" id="OWY34667.1"/>
    </source>
</evidence>
<keyword evidence="1" id="KW-0812">Transmembrane</keyword>
<feature type="transmembrane region" description="Helical" evidence="1">
    <location>
        <begin position="421"/>
        <end position="441"/>
    </location>
</feature>
<feature type="transmembrane region" description="Helical" evidence="1">
    <location>
        <begin position="133"/>
        <end position="156"/>
    </location>
</feature>
<feature type="transmembrane region" description="Helical" evidence="1">
    <location>
        <begin position="330"/>
        <end position="350"/>
    </location>
</feature>